<dbReference type="InterPro" id="IPR038326">
    <property type="entry name" value="IFN-lambda_sf"/>
</dbReference>
<dbReference type="GO" id="GO:0051607">
    <property type="term" value="P:defense response to virus"/>
    <property type="evidence" value="ECO:0007669"/>
    <property type="project" value="UniProtKB-KW"/>
</dbReference>
<name>A0A8D2E0A2_SCIVU</name>
<feature type="signal peptide" evidence="7">
    <location>
        <begin position="1"/>
        <end position="25"/>
    </location>
</feature>
<dbReference type="Ensembl" id="ENSSVLT00005035863.1">
    <property type="protein sequence ID" value="ENSSVLP00005032322.1"/>
    <property type="gene ID" value="ENSSVLG00005025389.1"/>
</dbReference>
<evidence type="ECO:0000256" key="7">
    <source>
        <dbReference type="SAM" id="SignalP"/>
    </source>
</evidence>
<dbReference type="GeneTree" id="ENSGT00390000014310"/>
<comment type="subcellular location">
    <subcellularLocation>
        <location evidence="1">Secreted</location>
    </subcellularLocation>
</comment>
<keyword evidence="6" id="KW-0051">Antiviral defense</keyword>
<reference evidence="8" key="2">
    <citation type="submission" date="2025-09" db="UniProtKB">
        <authorList>
            <consortium name="Ensembl"/>
        </authorList>
    </citation>
    <scope>IDENTIFICATION</scope>
</reference>
<dbReference type="Gene3D" id="1.20.1250.60">
    <property type="entry name" value="Interferon lambda"/>
    <property type="match status" value="1"/>
</dbReference>
<keyword evidence="3" id="KW-0202">Cytokine</keyword>
<evidence type="ECO:0000256" key="4">
    <source>
        <dbReference type="ARBA" id="ARBA00022525"/>
    </source>
</evidence>
<organism evidence="8 9">
    <name type="scientific">Sciurus vulgaris</name>
    <name type="common">Eurasian red squirrel</name>
    <dbReference type="NCBI Taxonomy" id="55149"/>
    <lineage>
        <taxon>Eukaryota</taxon>
        <taxon>Metazoa</taxon>
        <taxon>Chordata</taxon>
        <taxon>Craniata</taxon>
        <taxon>Vertebrata</taxon>
        <taxon>Euteleostomi</taxon>
        <taxon>Mammalia</taxon>
        <taxon>Eutheria</taxon>
        <taxon>Euarchontoglires</taxon>
        <taxon>Glires</taxon>
        <taxon>Rodentia</taxon>
        <taxon>Sciuromorpha</taxon>
        <taxon>Sciuridae</taxon>
        <taxon>Sciurinae</taxon>
        <taxon>Sciurini</taxon>
        <taxon>Sciurus</taxon>
    </lineage>
</organism>
<feature type="chain" id="PRO_5034096641" description="Interferon lambda-3-like" evidence="7">
    <location>
        <begin position="26"/>
        <end position="202"/>
    </location>
</feature>
<accession>A0A8D2E0A2</accession>
<dbReference type="AlphaFoldDB" id="A0A8D2E0A2"/>
<dbReference type="FunFam" id="1.20.1250.60:FF:000001">
    <property type="entry name" value="Interferon lambda 1"/>
    <property type="match status" value="1"/>
</dbReference>
<dbReference type="PANTHER" id="PTHR31943">
    <property type="entry name" value="INTERLEUKIN-28 AND 29"/>
    <property type="match status" value="1"/>
</dbReference>
<dbReference type="Pfam" id="PF15177">
    <property type="entry name" value="IL28A"/>
    <property type="match status" value="1"/>
</dbReference>
<evidence type="ECO:0000256" key="2">
    <source>
        <dbReference type="ARBA" id="ARBA00008717"/>
    </source>
</evidence>
<evidence type="ECO:0000256" key="5">
    <source>
        <dbReference type="ARBA" id="ARBA00022729"/>
    </source>
</evidence>
<dbReference type="Proteomes" id="UP000694564">
    <property type="component" value="Chromosome 17"/>
</dbReference>
<dbReference type="GO" id="GO:0007259">
    <property type="term" value="P:cell surface receptor signaling pathway via JAK-STAT"/>
    <property type="evidence" value="ECO:0007669"/>
    <property type="project" value="InterPro"/>
</dbReference>
<proteinExistence type="inferred from homology"/>
<dbReference type="GO" id="GO:0005125">
    <property type="term" value="F:cytokine activity"/>
    <property type="evidence" value="ECO:0007669"/>
    <property type="project" value="UniProtKB-KW"/>
</dbReference>
<dbReference type="GO" id="GO:0045087">
    <property type="term" value="P:innate immune response"/>
    <property type="evidence" value="ECO:0007669"/>
    <property type="project" value="TreeGrafter"/>
</dbReference>
<sequence length="202" mass="22467">MKLGLAGGCLLLLMLTAAVLRRTQAAPVPGPPCVLPKARVCDMAQFKSLAPRELQAFKTARDAFEESLLLKDYTCSHPLFPRPWDLRQLQVWERPVALQAELALTLRVLATMANSTLGDVLDQPLRTLGHIHCQLQACALAQPTAGPRPHGRHRHHLSHWLQRLQQAPQKETPGCLQISVMFNLFRLLTLDLRCVASGHLCV</sequence>
<evidence type="ECO:0000256" key="1">
    <source>
        <dbReference type="ARBA" id="ARBA00004613"/>
    </source>
</evidence>
<dbReference type="GO" id="GO:0005615">
    <property type="term" value="C:extracellular space"/>
    <property type="evidence" value="ECO:0007669"/>
    <property type="project" value="UniProtKB-KW"/>
</dbReference>
<protein>
    <recommendedName>
        <fullName evidence="10">Interferon lambda-3-like</fullName>
    </recommendedName>
</protein>
<keyword evidence="9" id="KW-1185">Reference proteome</keyword>
<dbReference type="GO" id="GO:0050778">
    <property type="term" value="P:positive regulation of immune response"/>
    <property type="evidence" value="ECO:0007669"/>
    <property type="project" value="InterPro"/>
</dbReference>
<keyword evidence="4" id="KW-0964">Secreted</keyword>
<evidence type="ECO:0000256" key="6">
    <source>
        <dbReference type="ARBA" id="ARBA00023118"/>
    </source>
</evidence>
<keyword evidence="5 7" id="KW-0732">Signal</keyword>
<comment type="similarity">
    <text evidence="2">Belongs to the lambda interferon family.</text>
</comment>
<dbReference type="InterPro" id="IPR029177">
    <property type="entry name" value="INF_lambda"/>
</dbReference>
<reference evidence="8" key="1">
    <citation type="submission" date="2025-08" db="UniProtKB">
        <authorList>
            <consortium name="Ensembl"/>
        </authorList>
    </citation>
    <scope>IDENTIFICATION</scope>
</reference>
<evidence type="ECO:0000313" key="9">
    <source>
        <dbReference type="Proteomes" id="UP000694564"/>
    </source>
</evidence>
<evidence type="ECO:0000256" key="3">
    <source>
        <dbReference type="ARBA" id="ARBA00022514"/>
    </source>
</evidence>
<dbReference type="PANTHER" id="PTHR31943:SF1">
    <property type="entry name" value="INTERFERON LAMBDA-2-RELATED"/>
    <property type="match status" value="1"/>
</dbReference>
<evidence type="ECO:0008006" key="10">
    <source>
        <dbReference type="Google" id="ProtNLM"/>
    </source>
</evidence>
<evidence type="ECO:0000313" key="8">
    <source>
        <dbReference type="Ensembl" id="ENSSVLP00005032322.1"/>
    </source>
</evidence>